<dbReference type="GO" id="GO:0008270">
    <property type="term" value="F:zinc ion binding"/>
    <property type="evidence" value="ECO:0007669"/>
    <property type="project" value="InterPro"/>
</dbReference>
<reference evidence="8" key="1">
    <citation type="submission" date="2020-06" db="EMBL/GenBank/DDBJ databases">
        <title>Draft genome sequences of strains closely related to Aspergillus parafelis and Aspergillus hiratsukae.</title>
        <authorList>
            <person name="Dos Santos R.A.C."/>
            <person name="Rivero-Menendez O."/>
            <person name="Steenwyk J.L."/>
            <person name="Mead M.E."/>
            <person name="Goldman G.H."/>
            <person name="Alastruey-Izquierdo A."/>
            <person name="Rokas A."/>
        </authorList>
    </citation>
    <scope>NUCLEOTIDE SEQUENCE</scope>
    <source>
        <strain evidence="8">CNM-CM6106</strain>
    </source>
</reference>
<evidence type="ECO:0000313" key="9">
    <source>
        <dbReference type="Proteomes" id="UP000662466"/>
    </source>
</evidence>
<protein>
    <recommendedName>
        <fullName evidence="7">Zn(2)-C6 fungal-type domain-containing protein</fullName>
    </recommendedName>
</protein>
<dbReference type="InterPro" id="IPR007219">
    <property type="entry name" value="XnlR_reg_dom"/>
</dbReference>
<dbReference type="PANTHER" id="PTHR47785">
    <property type="entry name" value="ZN(II)2CYS6 TRANSCRIPTION FACTOR (EUROFUNG)-RELATED-RELATED"/>
    <property type="match status" value="1"/>
</dbReference>
<sequence length="572" mass="64174">MDNPDSDLPSDDQRPRKRSSVSTIPGHRGKARKRSTLACDTCRSRRTKCDGQRPRCHYCRTHAIECCYQDPPQPASKVELELAAVNKRLDHLTHLLTSSQKTSSPYIDDNHDGLTEKSLRNVNPELPSQQGSPFKLLGTSSVLRTLGLDPDFGHTLIRMERTAFDASSQGYAGSRMLMMHHQKAAGALAAFYGKIHSWYPILSPAFSEQYFQILSGTLAPSAETCLALLVAAVGCLVQDEEMRSRVDLHERSDLVFFEAALASLPIVISECSLVSVQCALLFAIYYCSLMKPCQAHDYSLIASFKIQNLLKSFHGIISEDAEKSELTNRAYWAALLLENELSVQLDIAKSDLWKYDEYIPLPDCRRTRQFAVPGPESAAQAASPTSVPSPGSIGAETSESYFLAEIAMRRMLHRCNTATRQTSDGRHAYAPGIALELEYQLESWYDYLPDIIRFNKREHHPISPGAASGSPNQCPLTTFLRVQYHCCKLSIYWPAIYQAILDGRASDQLLDHCKRFFDSYIQLMHSIVEAFQVCIVNRWTLFVSKESSHQPSTEQYLLGQTPSMLRDCDNGR</sequence>
<proteinExistence type="predicted"/>
<name>A0A8H6Q9E5_9EURO</name>
<dbReference type="PANTHER" id="PTHR47785:SF3">
    <property type="entry name" value="ZN(2)-C6 FUNGAL-TYPE DOMAIN-CONTAINING PROTEIN"/>
    <property type="match status" value="1"/>
</dbReference>
<evidence type="ECO:0000313" key="8">
    <source>
        <dbReference type="EMBL" id="KAF7167916.1"/>
    </source>
</evidence>
<feature type="region of interest" description="Disordered" evidence="6">
    <location>
        <begin position="1"/>
        <end position="36"/>
    </location>
</feature>
<keyword evidence="2" id="KW-0805">Transcription regulation</keyword>
<dbReference type="GO" id="GO:0003677">
    <property type="term" value="F:DNA binding"/>
    <property type="evidence" value="ECO:0007669"/>
    <property type="project" value="UniProtKB-KW"/>
</dbReference>
<dbReference type="SUPFAM" id="SSF57701">
    <property type="entry name" value="Zn2/Cys6 DNA-binding domain"/>
    <property type="match status" value="1"/>
</dbReference>
<keyword evidence="1" id="KW-0479">Metal-binding</keyword>
<dbReference type="CDD" id="cd12148">
    <property type="entry name" value="fungal_TF_MHR"/>
    <property type="match status" value="1"/>
</dbReference>
<evidence type="ECO:0000256" key="6">
    <source>
        <dbReference type="SAM" id="MobiDB-lite"/>
    </source>
</evidence>
<dbReference type="SMART" id="SM00066">
    <property type="entry name" value="GAL4"/>
    <property type="match status" value="1"/>
</dbReference>
<evidence type="ECO:0000256" key="1">
    <source>
        <dbReference type="ARBA" id="ARBA00022723"/>
    </source>
</evidence>
<dbReference type="InterPro" id="IPR036864">
    <property type="entry name" value="Zn2-C6_fun-type_DNA-bd_sf"/>
</dbReference>
<gene>
    <name evidence="8" type="ORF">CNMCM6106_003286</name>
</gene>
<dbReference type="EMBL" id="JACBAF010002095">
    <property type="protein sequence ID" value="KAF7167916.1"/>
    <property type="molecule type" value="Genomic_DNA"/>
</dbReference>
<dbReference type="CDD" id="cd00067">
    <property type="entry name" value="GAL4"/>
    <property type="match status" value="1"/>
</dbReference>
<dbReference type="PROSITE" id="PS50048">
    <property type="entry name" value="ZN2_CY6_FUNGAL_2"/>
    <property type="match status" value="1"/>
</dbReference>
<dbReference type="Pfam" id="PF04082">
    <property type="entry name" value="Fungal_trans"/>
    <property type="match status" value="1"/>
</dbReference>
<feature type="compositionally biased region" description="Acidic residues" evidence="6">
    <location>
        <begin position="1"/>
        <end position="10"/>
    </location>
</feature>
<evidence type="ECO:0000256" key="3">
    <source>
        <dbReference type="ARBA" id="ARBA00023125"/>
    </source>
</evidence>
<dbReference type="PROSITE" id="PS00463">
    <property type="entry name" value="ZN2_CY6_FUNGAL_1"/>
    <property type="match status" value="1"/>
</dbReference>
<dbReference type="AlphaFoldDB" id="A0A8H6Q9E5"/>
<feature type="domain" description="Zn(2)-C6 fungal-type" evidence="7">
    <location>
        <begin position="38"/>
        <end position="68"/>
    </location>
</feature>
<accession>A0A8H6Q9E5</accession>
<evidence type="ECO:0000256" key="5">
    <source>
        <dbReference type="ARBA" id="ARBA00023242"/>
    </source>
</evidence>
<keyword evidence="5" id="KW-0539">Nucleus</keyword>
<dbReference type="InterPro" id="IPR001138">
    <property type="entry name" value="Zn2Cys6_DnaBD"/>
</dbReference>
<organism evidence="8 9">
    <name type="scientific">Aspergillus hiratsukae</name>
    <dbReference type="NCBI Taxonomy" id="1194566"/>
    <lineage>
        <taxon>Eukaryota</taxon>
        <taxon>Fungi</taxon>
        <taxon>Dikarya</taxon>
        <taxon>Ascomycota</taxon>
        <taxon>Pezizomycotina</taxon>
        <taxon>Eurotiomycetes</taxon>
        <taxon>Eurotiomycetidae</taxon>
        <taxon>Eurotiales</taxon>
        <taxon>Aspergillaceae</taxon>
        <taxon>Aspergillus</taxon>
        <taxon>Aspergillus subgen. Fumigati</taxon>
    </lineage>
</organism>
<evidence type="ECO:0000256" key="4">
    <source>
        <dbReference type="ARBA" id="ARBA00023163"/>
    </source>
</evidence>
<dbReference type="InterPro" id="IPR053181">
    <property type="entry name" value="EcdB-like_regulator"/>
</dbReference>
<dbReference type="GO" id="GO:0006351">
    <property type="term" value="P:DNA-templated transcription"/>
    <property type="evidence" value="ECO:0007669"/>
    <property type="project" value="InterPro"/>
</dbReference>
<evidence type="ECO:0000256" key="2">
    <source>
        <dbReference type="ARBA" id="ARBA00023015"/>
    </source>
</evidence>
<dbReference type="Gene3D" id="4.10.240.10">
    <property type="entry name" value="Zn(2)-C6 fungal-type DNA-binding domain"/>
    <property type="match status" value="1"/>
</dbReference>
<evidence type="ECO:0000259" key="7">
    <source>
        <dbReference type="PROSITE" id="PS50048"/>
    </source>
</evidence>
<keyword evidence="4" id="KW-0804">Transcription</keyword>
<keyword evidence="3" id="KW-0238">DNA-binding</keyword>
<dbReference type="Proteomes" id="UP000662466">
    <property type="component" value="Unassembled WGS sequence"/>
</dbReference>
<dbReference type="Pfam" id="PF00172">
    <property type="entry name" value="Zn_clus"/>
    <property type="match status" value="1"/>
</dbReference>
<comment type="caution">
    <text evidence="8">The sequence shown here is derived from an EMBL/GenBank/DDBJ whole genome shotgun (WGS) entry which is preliminary data.</text>
</comment>
<dbReference type="GO" id="GO:0000981">
    <property type="term" value="F:DNA-binding transcription factor activity, RNA polymerase II-specific"/>
    <property type="evidence" value="ECO:0007669"/>
    <property type="project" value="InterPro"/>
</dbReference>